<dbReference type="Gene3D" id="1.10.3720.10">
    <property type="entry name" value="MetI-like"/>
    <property type="match status" value="1"/>
</dbReference>
<feature type="transmembrane region" description="Helical" evidence="7">
    <location>
        <begin position="105"/>
        <end position="125"/>
    </location>
</feature>
<feature type="transmembrane region" description="Helical" evidence="7">
    <location>
        <begin position="200"/>
        <end position="225"/>
    </location>
</feature>
<organism evidence="9 10">
    <name type="scientific">Rhizobium herbae</name>
    <dbReference type="NCBI Taxonomy" id="508661"/>
    <lineage>
        <taxon>Bacteria</taxon>
        <taxon>Pseudomonadati</taxon>
        <taxon>Pseudomonadota</taxon>
        <taxon>Alphaproteobacteria</taxon>
        <taxon>Hyphomicrobiales</taxon>
        <taxon>Rhizobiaceae</taxon>
        <taxon>Rhizobium/Agrobacterium group</taxon>
        <taxon>Rhizobium</taxon>
    </lineage>
</organism>
<protein>
    <submittedName>
        <fullName evidence="9">Sugar ABC transporter permease</fullName>
    </submittedName>
</protein>
<evidence type="ECO:0000259" key="8">
    <source>
        <dbReference type="PROSITE" id="PS50928"/>
    </source>
</evidence>
<feature type="transmembrane region" description="Helical" evidence="7">
    <location>
        <begin position="154"/>
        <end position="179"/>
    </location>
</feature>
<keyword evidence="6 7" id="KW-0472">Membrane</keyword>
<proteinExistence type="inferred from homology"/>
<dbReference type="Pfam" id="PF00528">
    <property type="entry name" value="BPD_transp_1"/>
    <property type="match status" value="1"/>
</dbReference>
<keyword evidence="5 7" id="KW-1133">Transmembrane helix</keyword>
<feature type="transmembrane region" description="Helical" evidence="7">
    <location>
        <begin position="260"/>
        <end position="285"/>
    </location>
</feature>
<dbReference type="InterPro" id="IPR035906">
    <property type="entry name" value="MetI-like_sf"/>
</dbReference>
<gene>
    <name evidence="9" type="ORF">JNB71_15625</name>
</gene>
<dbReference type="CDD" id="cd06261">
    <property type="entry name" value="TM_PBP2"/>
    <property type="match status" value="1"/>
</dbReference>
<keyword evidence="3" id="KW-1003">Cell membrane</keyword>
<dbReference type="PANTHER" id="PTHR30193:SF42">
    <property type="entry name" value="ABC TRANSPORTER PERMEASE PROTEIN"/>
    <property type="match status" value="1"/>
</dbReference>
<evidence type="ECO:0000256" key="2">
    <source>
        <dbReference type="ARBA" id="ARBA00022448"/>
    </source>
</evidence>
<evidence type="ECO:0000256" key="4">
    <source>
        <dbReference type="ARBA" id="ARBA00022692"/>
    </source>
</evidence>
<feature type="domain" description="ABC transmembrane type-1" evidence="8">
    <location>
        <begin position="68"/>
        <end position="281"/>
    </location>
</feature>
<evidence type="ECO:0000256" key="7">
    <source>
        <dbReference type="RuleBase" id="RU363032"/>
    </source>
</evidence>
<evidence type="ECO:0000313" key="9">
    <source>
        <dbReference type="EMBL" id="MBW9064744.1"/>
    </source>
</evidence>
<comment type="similarity">
    <text evidence="7">Belongs to the binding-protein-dependent transport system permease family.</text>
</comment>
<dbReference type="EMBL" id="JAEUAO010000003">
    <property type="protein sequence ID" value="MBW9064744.1"/>
    <property type="molecule type" value="Genomic_DNA"/>
</dbReference>
<dbReference type="Proteomes" id="UP000757604">
    <property type="component" value="Unassembled WGS sequence"/>
</dbReference>
<comment type="subcellular location">
    <subcellularLocation>
        <location evidence="1 7">Cell membrane</location>
        <topology evidence="1 7">Multi-pass membrane protein</topology>
    </subcellularLocation>
</comment>
<keyword evidence="10" id="KW-1185">Reference proteome</keyword>
<evidence type="ECO:0000256" key="3">
    <source>
        <dbReference type="ARBA" id="ARBA00022475"/>
    </source>
</evidence>
<dbReference type="PANTHER" id="PTHR30193">
    <property type="entry name" value="ABC TRANSPORTER PERMEASE PROTEIN"/>
    <property type="match status" value="1"/>
</dbReference>
<dbReference type="InterPro" id="IPR000515">
    <property type="entry name" value="MetI-like"/>
</dbReference>
<name>A0ABS7HC91_9HYPH</name>
<dbReference type="PROSITE" id="PS50928">
    <property type="entry name" value="ABC_TM1"/>
    <property type="match status" value="1"/>
</dbReference>
<keyword evidence="2 7" id="KW-0813">Transport</keyword>
<feature type="transmembrane region" description="Helical" evidence="7">
    <location>
        <begin position="71"/>
        <end position="93"/>
    </location>
</feature>
<feature type="transmembrane region" description="Helical" evidence="7">
    <location>
        <begin position="12"/>
        <end position="34"/>
    </location>
</feature>
<sequence length="295" mass="32413">MSRSYKRSFAVTTALLPTWIAVIVIYVGTMLWSIRLSFTDSTLFPSSNYVGLSQYAKLFATPKWWAALQNVAIFGVLYVLGCLVVGFLLAAALDRKIRFESVFRTIFLYPYAMSFVVTGLIWQWMMNPTFGIQASVRAFGWQDFSFDWVVNPNLAIYAVVIAGIWQGAGLVMVIALAGMRGIETEQWRAAQIDGVPACRIYLSIILPQLGPALAAAGMLLALGVIKTYDLIVAMTNGGPGYATEVPAKFIMDSLFQRQNLGLATAGATVLVLTVIAVVAPFRYAVHMRARRREGA</sequence>
<dbReference type="SUPFAM" id="SSF161098">
    <property type="entry name" value="MetI-like"/>
    <property type="match status" value="1"/>
</dbReference>
<evidence type="ECO:0000256" key="5">
    <source>
        <dbReference type="ARBA" id="ARBA00022989"/>
    </source>
</evidence>
<keyword evidence="4 7" id="KW-0812">Transmembrane</keyword>
<evidence type="ECO:0000256" key="1">
    <source>
        <dbReference type="ARBA" id="ARBA00004651"/>
    </source>
</evidence>
<evidence type="ECO:0000256" key="6">
    <source>
        <dbReference type="ARBA" id="ARBA00023136"/>
    </source>
</evidence>
<evidence type="ECO:0000313" key="10">
    <source>
        <dbReference type="Proteomes" id="UP000757604"/>
    </source>
</evidence>
<comment type="caution">
    <text evidence="9">The sequence shown here is derived from an EMBL/GenBank/DDBJ whole genome shotgun (WGS) entry which is preliminary data.</text>
</comment>
<reference evidence="9 10" key="1">
    <citation type="journal article" date="2021" name="MBio">
        <title>Poor Competitiveness of Bradyrhizobium in Pigeon Pea Root Colonization in Indian Soils.</title>
        <authorList>
            <person name="Chalasani D."/>
            <person name="Basu A."/>
            <person name="Pullabhotla S.V.S.R.N."/>
            <person name="Jorrin B."/>
            <person name="Neal A.L."/>
            <person name="Poole P.S."/>
            <person name="Podile A.R."/>
            <person name="Tkacz A."/>
        </authorList>
    </citation>
    <scope>NUCLEOTIDE SEQUENCE [LARGE SCALE GENOMIC DNA]</scope>
    <source>
        <strain evidence="9 10">HU44</strain>
    </source>
</reference>
<dbReference type="RefSeq" id="WP_220372710.1">
    <property type="nucleotide sequence ID" value="NZ_JAEUAO010000003.1"/>
</dbReference>
<accession>A0ABS7HC91</accession>
<dbReference type="InterPro" id="IPR051393">
    <property type="entry name" value="ABC_transporter_permease"/>
</dbReference>